<dbReference type="Pfam" id="PF14436">
    <property type="entry name" value="EndoU_bacteria"/>
    <property type="match status" value="1"/>
</dbReference>
<gene>
    <name evidence="3" type="ORF">SAMN05421684_1547</name>
</gene>
<dbReference type="GO" id="GO:0004519">
    <property type="term" value="F:endonuclease activity"/>
    <property type="evidence" value="ECO:0007669"/>
    <property type="project" value="InterPro"/>
</dbReference>
<dbReference type="RefSeq" id="WP_090788752.1">
    <property type="nucleotide sequence ID" value="NZ_BOND01000018.1"/>
</dbReference>
<dbReference type="EMBL" id="FNQB01000001">
    <property type="protein sequence ID" value="SDY78701.1"/>
    <property type="molecule type" value="Genomic_DNA"/>
</dbReference>
<feature type="domain" description="Bacterial EndoU nuclease" evidence="2">
    <location>
        <begin position="36"/>
        <end position="169"/>
    </location>
</feature>
<evidence type="ECO:0000259" key="2">
    <source>
        <dbReference type="Pfam" id="PF14436"/>
    </source>
</evidence>
<proteinExistence type="predicted"/>
<dbReference type="Proteomes" id="UP000199632">
    <property type="component" value="Unassembled WGS sequence"/>
</dbReference>
<dbReference type="InterPro" id="IPR029501">
    <property type="entry name" value="EndoU_bac"/>
</dbReference>
<protein>
    <submittedName>
        <fullName evidence="3">EndoU nuclease</fullName>
    </submittedName>
</protein>
<dbReference type="AlphaFoldDB" id="A0A1H3MPW6"/>
<organism evidence="3 4">
    <name type="scientific">Asanoa ishikariensis</name>
    <dbReference type="NCBI Taxonomy" id="137265"/>
    <lineage>
        <taxon>Bacteria</taxon>
        <taxon>Bacillati</taxon>
        <taxon>Actinomycetota</taxon>
        <taxon>Actinomycetes</taxon>
        <taxon>Micromonosporales</taxon>
        <taxon>Micromonosporaceae</taxon>
        <taxon>Asanoa</taxon>
    </lineage>
</organism>
<keyword evidence="4" id="KW-1185">Reference proteome</keyword>
<dbReference type="STRING" id="137265.SAMN05421684_1547"/>
<feature type="compositionally biased region" description="Basic and acidic residues" evidence="1">
    <location>
        <begin position="36"/>
        <end position="47"/>
    </location>
</feature>
<accession>A0A1H3MPW6</accession>
<name>A0A1H3MPW6_9ACTN</name>
<feature type="region of interest" description="Disordered" evidence="1">
    <location>
        <begin position="24"/>
        <end position="100"/>
    </location>
</feature>
<evidence type="ECO:0000313" key="4">
    <source>
        <dbReference type="Proteomes" id="UP000199632"/>
    </source>
</evidence>
<reference evidence="4" key="1">
    <citation type="submission" date="2016-10" db="EMBL/GenBank/DDBJ databases">
        <authorList>
            <person name="Varghese N."/>
            <person name="Submissions S."/>
        </authorList>
    </citation>
    <scope>NUCLEOTIDE SEQUENCE [LARGE SCALE GENOMIC DNA]</scope>
    <source>
        <strain evidence="4">DSM 44718</strain>
    </source>
</reference>
<evidence type="ECO:0000313" key="3">
    <source>
        <dbReference type="EMBL" id="SDY78701.1"/>
    </source>
</evidence>
<dbReference type="OrthoDB" id="9809490at2"/>
<evidence type="ECO:0000256" key="1">
    <source>
        <dbReference type="SAM" id="MobiDB-lite"/>
    </source>
</evidence>
<sequence>MAARRTGGSGKLLRAALAYLRRAKKRSRPGRMGPRGLDHVFRGDVRPSKPTGSGYHYRPGGQDIPGRRLRPGSVTRDTRTGVYTGRPEYFDPALDPPQGRWKPKGGNDGVSSFFPDHWTPAQVDAAIAGAFRNHTHVAGTTNMWEGRYSGIVIQGYFDPASGALRHGWPVLP</sequence>